<dbReference type="RefSeq" id="WP_192027092.1">
    <property type="nucleotide sequence ID" value="NZ_JACYTN010000030.1"/>
</dbReference>
<dbReference type="Gene3D" id="1.10.10.10">
    <property type="entry name" value="Winged helix-like DNA-binding domain superfamily/Winged helix DNA-binding domain"/>
    <property type="match status" value="1"/>
</dbReference>
<dbReference type="Proteomes" id="UP000634529">
    <property type="component" value="Unassembled WGS sequence"/>
</dbReference>
<evidence type="ECO:0000313" key="6">
    <source>
        <dbReference type="EMBL" id="MBD8500872.1"/>
    </source>
</evidence>
<name>A0ABR9B635_9BACL</name>
<keyword evidence="2" id="KW-0805">Transcription regulation</keyword>
<dbReference type="CDD" id="cd05466">
    <property type="entry name" value="PBP2_LTTR_substrate"/>
    <property type="match status" value="1"/>
</dbReference>
<gene>
    <name evidence="6" type="ORF">IFO66_21520</name>
</gene>
<dbReference type="Gene3D" id="3.40.190.290">
    <property type="match status" value="1"/>
</dbReference>
<dbReference type="PANTHER" id="PTHR30126">
    <property type="entry name" value="HTH-TYPE TRANSCRIPTIONAL REGULATOR"/>
    <property type="match status" value="1"/>
</dbReference>
<dbReference type="Pfam" id="PF00126">
    <property type="entry name" value="HTH_1"/>
    <property type="match status" value="1"/>
</dbReference>
<dbReference type="PROSITE" id="PS50931">
    <property type="entry name" value="HTH_LYSR"/>
    <property type="match status" value="1"/>
</dbReference>
<dbReference type="SUPFAM" id="SSF53850">
    <property type="entry name" value="Periplasmic binding protein-like II"/>
    <property type="match status" value="1"/>
</dbReference>
<sequence length="287" mass="32635">MDQSHLEAFIAVCQTLNFTTAAKHLHISQSAVTARIRALEQSVGKRLFDRDNRTVSLTRSGVAFLPYAERMLQLIEESKISLSEQYREHIVMSGPGSVWHCRYLNRILEFRNKYPHVAVKFLSYIDPGYMIRDLLLDGTANLAIKLDPPNHPSISKRLLFEDEIILVSADEASQCWEVDFSAQTYCHIDWGNPFTEWFTSLVEPGFIPALQTDHSSTMLTMLLNHSVFGFLPRSIADPYLQSSKLYQIPLSVELPILKGYACYLTEKREQSHVRLALELLGVDANSS</sequence>
<keyword evidence="7" id="KW-1185">Reference proteome</keyword>
<evidence type="ECO:0000259" key="5">
    <source>
        <dbReference type="PROSITE" id="PS50931"/>
    </source>
</evidence>
<dbReference type="InterPro" id="IPR000847">
    <property type="entry name" value="LysR_HTH_N"/>
</dbReference>
<evidence type="ECO:0000256" key="3">
    <source>
        <dbReference type="ARBA" id="ARBA00023125"/>
    </source>
</evidence>
<dbReference type="InterPro" id="IPR005119">
    <property type="entry name" value="LysR_subst-bd"/>
</dbReference>
<keyword evidence="3" id="KW-0238">DNA-binding</keyword>
<evidence type="ECO:0000256" key="1">
    <source>
        <dbReference type="ARBA" id="ARBA00009437"/>
    </source>
</evidence>
<evidence type="ECO:0000256" key="2">
    <source>
        <dbReference type="ARBA" id="ARBA00023015"/>
    </source>
</evidence>
<dbReference type="SUPFAM" id="SSF46785">
    <property type="entry name" value="Winged helix' DNA-binding domain"/>
    <property type="match status" value="1"/>
</dbReference>
<evidence type="ECO:0000313" key="7">
    <source>
        <dbReference type="Proteomes" id="UP000634529"/>
    </source>
</evidence>
<dbReference type="PANTHER" id="PTHR30126:SF40">
    <property type="entry name" value="HTH-TYPE TRANSCRIPTIONAL REGULATOR GLTR"/>
    <property type="match status" value="1"/>
</dbReference>
<reference evidence="6 7" key="1">
    <citation type="submission" date="2020-09" db="EMBL/GenBank/DDBJ databases">
        <title>Paenibacillus sp. CAU 1523 isolated from sand of Haeundae Beach.</title>
        <authorList>
            <person name="Kim W."/>
        </authorList>
    </citation>
    <scope>NUCLEOTIDE SEQUENCE [LARGE SCALE GENOMIC DNA]</scope>
    <source>
        <strain evidence="6 7">CAU 1523</strain>
    </source>
</reference>
<feature type="domain" description="HTH lysR-type" evidence="5">
    <location>
        <begin position="1"/>
        <end position="58"/>
    </location>
</feature>
<organism evidence="6 7">
    <name type="scientific">Paenibacillus arenosi</name>
    <dbReference type="NCBI Taxonomy" id="2774142"/>
    <lineage>
        <taxon>Bacteria</taxon>
        <taxon>Bacillati</taxon>
        <taxon>Bacillota</taxon>
        <taxon>Bacilli</taxon>
        <taxon>Bacillales</taxon>
        <taxon>Paenibacillaceae</taxon>
        <taxon>Paenibacillus</taxon>
    </lineage>
</organism>
<evidence type="ECO:0000256" key="4">
    <source>
        <dbReference type="ARBA" id="ARBA00023163"/>
    </source>
</evidence>
<protein>
    <submittedName>
        <fullName evidence="6">LysR family transcriptional regulator</fullName>
    </submittedName>
</protein>
<dbReference type="EMBL" id="JACYTN010000030">
    <property type="protein sequence ID" value="MBD8500872.1"/>
    <property type="molecule type" value="Genomic_DNA"/>
</dbReference>
<dbReference type="Pfam" id="PF03466">
    <property type="entry name" value="LysR_substrate"/>
    <property type="match status" value="1"/>
</dbReference>
<dbReference type="PRINTS" id="PR00039">
    <property type="entry name" value="HTHLYSR"/>
</dbReference>
<dbReference type="InterPro" id="IPR036390">
    <property type="entry name" value="WH_DNA-bd_sf"/>
</dbReference>
<accession>A0ABR9B635</accession>
<comment type="similarity">
    <text evidence="1">Belongs to the LysR transcriptional regulatory family.</text>
</comment>
<proteinExistence type="inferred from homology"/>
<dbReference type="InterPro" id="IPR036388">
    <property type="entry name" value="WH-like_DNA-bd_sf"/>
</dbReference>
<comment type="caution">
    <text evidence="6">The sequence shown here is derived from an EMBL/GenBank/DDBJ whole genome shotgun (WGS) entry which is preliminary data.</text>
</comment>
<keyword evidence="4" id="KW-0804">Transcription</keyword>